<feature type="compositionally biased region" description="Basic residues" evidence="2">
    <location>
        <begin position="332"/>
        <end position="344"/>
    </location>
</feature>
<dbReference type="GO" id="GO:0030248">
    <property type="term" value="F:cellulose binding"/>
    <property type="evidence" value="ECO:0007669"/>
    <property type="project" value="InterPro"/>
</dbReference>
<dbReference type="PROSITE" id="PS00562">
    <property type="entry name" value="CBM1_1"/>
    <property type="match status" value="1"/>
</dbReference>
<dbReference type="GO" id="GO:0005975">
    <property type="term" value="P:carbohydrate metabolic process"/>
    <property type="evidence" value="ECO:0007669"/>
    <property type="project" value="InterPro"/>
</dbReference>
<protein>
    <recommendedName>
        <fullName evidence="4">CBM1 domain-containing protein</fullName>
    </recommendedName>
</protein>
<reference evidence="5 6" key="1">
    <citation type="submission" date="2016-07" db="EMBL/GenBank/DDBJ databases">
        <title>Comparative genomics of the entomopathogenic fungus Beauveria bassiana.</title>
        <authorList>
            <person name="Valero Jimenez C.A."/>
            <person name="Zwaan B.J."/>
            <person name="Van Kan J.A."/>
            <person name="Takken W."/>
            <person name="Debets A.J."/>
            <person name="Schoustra S.E."/>
            <person name="Koenraadt C.J."/>
        </authorList>
    </citation>
    <scope>NUCLEOTIDE SEQUENCE [LARGE SCALE GENOMIC DNA]</scope>
    <source>
        <strain evidence="5 6">ARSEF 8028</strain>
    </source>
</reference>
<feature type="chain" id="PRO_5015516870" description="CBM1 domain-containing protein" evidence="3">
    <location>
        <begin position="19"/>
        <end position="412"/>
    </location>
</feature>
<keyword evidence="1 3" id="KW-0732">Signal</keyword>
<feature type="region of interest" description="Disordered" evidence="2">
    <location>
        <begin position="280"/>
        <end position="375"/>
    </location>
</feature>
<sequence>MHFSTLLSLASAGALVASMPYNGANQVVDNQGSGMSSDDTKGPEDWRKEENLLYKLLIEYRKEVNVQYPEIAQDPEIARSPTLDKVARTHIVNPYFGTGSACNPHSWVATADKEAKWESCCFNIGQENTWPCMWDKPREISGGQFQGNGYEVYHGGNPNVYTAPMTAEGCLNAFKNSTDHNPVLINNGTWSTMKWESVGCGMGKGQCAIWFSPEKDSAASPDGQTAQDGLETPVAQKEEDALETPVSQKQPVALETPVSQKQPVALETPVSQKQPVALETPVSQKQQDALETPVSQKQPVALETPVAQKEEVGSETPDAPKKEDGPKTPNAQKKKQACPNKKPKNPNPSSNPTPTPTPTSTPNADATPDNESGVAKIWTQCGGKNWTGPTVCAEGLVCKKFGIWYSQCKPAA</sequence>
<dbReference type="PROSITE" id="PS51164">
    <property type="entry name" value="CBM1_2"/>
    <property type="match status" value="1"/>
</dbReference>
<evidence type="ECO:0000313" key="5">
    <source>
        <dbReference type="EMBL" id="PQK11561.1"/>
    </source>
</evidence>
<evidence type="ECO:0000256" key="3">
    <source>
        <dbReference type="SAM" id="SignalP"/>
    </source>
</evidence>
<comment type="caution">
    <text evidence="5">The sequence shown here is derived from an EMBL/GenBank/DDBJ whole genome shotgun (WGS) entry which is preliminary data.</text>
</comment>
<organism evidence="5 6">
    <name type="scientific">Beauveria bassiana</name>
    <name type="common">White muscardine disease fungus</name>
    <name type="synonym">Tritirachium shiotae</name>
    <dbReference type="NCBI Taxonomy" id="176275"/>
    <lineage>
        <taxon>Eukaryota</taxon>
        <taxon>Fungi</taxon>
        <taxon>Dikarya</taxon>
        <taxon>Ascomycota</taxon>
        <taxon>Pezizomycotina</taxon>
        <taxon>Sordariomycetes</taxon>
        <taxon>Hypocreomycetidae</taxon>
        <taxon>Hypocreales</taxon>
        <taxon>Cordycipitaceae</taxon>
        <taxon>Beauveria</taxon>
    </lineage>
</organism>
<dbReference type="AlphaFoldDB" id="A0A2S7Y5X1"/>
<dbReference type="InterPro" id="IPR035971">
    <property type="entry name" value="CBD_sf"/>
</dbReference>
<name>A0A2S7Y5X1_BEABA</name>
<dbReference type="Proteomes" id="UP000237441">
    <property type="component" value="Unassembled WGS sequence"/>
</dbReference>
<dbReference type="EMBL" id="JRHA01000003">
    <property type="protein sequence ID" value="PQK11561.1"/>
    <property type="molecule type" value="Genomic_DNA"/>
</dbReference>
<dbReference type="OrthoDB" id="4849160at2759"/>
<dbReference type="InterPro" id="IPR000254">
    <property type="entry name" value="CBD"/>
</dbReference>
<feature type="compositionally biased region" description="Polar residues" evidence="2">
    <location>
        <begin position="281"/>
        <end position="298"/>
    </location>
</feature>
<evidence type="ECO:0000313" key="6">
    <source>
        <dbReference type="Proteomes" id="UP000237441"/>
    </source>
</evidence>
<dbReference type="SUPFAM" id="SSF57180">
    <property type="entry name" value="Cellulose-binding domain"/>
    <property type="match status" value="1"/>
</dbReference>
<feature type="region of interest" description="Disordered" evidence="2">
    <location>
        <begin position="214"/>
        <end position="260"/>
    </location>
</feature>
<dbReference type="GO" id="GO:0005576">
    <property type="term" value="C:extracellular region"/>
    <property type="evidence" value="ECO:0007669"/>
    <property type="project" value="InterPro"/>
</dbReference>
<dbReference type="SMART" id="SM00236">
    <property type="entry name" value="fCBD"/>
    <property type="match status" value="1"/>
</dbReference>
<evidence type="ECO:0000256" key="2">
    <source>
        <dbReference type="SAM" id="MobiDB-lite"/>
    </source>
</evidence>
<gene>
    <name evidence="5" type="ORF">BB8028_0003g01850</name>
</gene>
<dbReference type="Pfam" id="PF00734">
    <property type="entry name" value="CBM_1"/>
    <property type="match status" value="1"/>
</dbReference>
<evidence type="ECO:0000259" key="4">
    <source>
        <dbReference type="PROSITE" id="PS51164"/>
    </source>
</evidence>
<proteinExistence type="predicted"/>
<feature type="compositionally biased region" description="Basic and acidic residues" evidence="2">
    <location>
        <begin position="308"/>
        <end position="326"/>
    </location>
</feature>
<feature type="domain" description="CBM1" evidence="4">
    <location>
        <begin position="373"/>
        <end position="409"/>
    </location>
</feature>
<feature type="compositionally biased region" description="Pro residues" evidence="2">
    <location>
        <begin position="345"/>
        <end position="359"/>
    </location>
</feature>
<evidence type="ECO:0000256" key="1">
    <source>
        <dbReference type="ARBA" id="ARBA00022729"/>
    </source>
</evidence>
<accession>A0A2S7Y5X1</accession>
<feature type="signal peptide" evidence="3">
    <location>
        <begin position="1"/>
        <end position="18"/>
    </location>
</feature>